<proteinExistence type="predicted"/>
<dbReference type="Proteomes" id="UP000272846">
    <property type="component" value="Unassembled WGS sequence"/>
</dbReference>
<protein>
    <submittedName>
        <fullName evidence="1">Uncharacterized protein</fullName>
    </submittedName>
</protein>
<evidence type="ECO:0000313" key="1">
    <source>
        <dbReference type="EMBL" id="RSI09480.1"/>
    </source>
</evidence>
<dbReference type="AlphaFoldDB" id="A0AAE8KAS0"/>
<reference evidence="1 2" key="1">
    <citation type="submission" date="2018-11" db="EMBL/GenBank/DDBJ databases">
        <title>Species Designations Belie Phenotypic and Genotypic Heterogeneity in Oral Streptococci.</title>
        <authorList>
            <person name="Velsko I."/>
        </authorList>
    </citation>
    <scope>NUCLEOTIDE SEQUENCE [LARGE SCALE GENOMIC DNA]</scope>
    <source>
        <strain evidence="1 2">KLC04</strain>
    </source>
</reference>
<organism evidence="1 2">
    <name type="scientific">Streptococcus sanguinis</name>
    <dbReference type="NCBI Taxonomy" id="1305"/>
    <lineage>
        <taxon>Bacteria</taxon>
        <taxon>Bacillati</taxon>
        <taxon>Bacillota</taxon>
        <taxon>Bacilli</taxon>
        <taxon>Lactobacillales</taxon>
        <taxon>Streptococcaceae</taxon>
        <taxon>Streptococcus</taxon>
    </lineage>
</organism>
<dbReference type="SUPFAM" id="SSF53474">
    <property type="entry name" value="alpha/beta-Hydrolases"/>
    <property type="match status" value="1"/>
</dbReference>
<gene>
    <name evidence="1" type="ORF">D8888_00975</name>
</gene>
<sequence>MTKDKEIRFIVDINLSNPAFFVSGGKEAETIHDWHRMLAQKNARSEWAYYPDKGHACLFSDVDTHIQLLRYFFQNAAFPEKLKGF</sequence>
<dbReference type="InterPro" id="IPR029058">
    <property type="entry name" value="AB_hydrolase_fold"/>
</dbReference>
<dbReference type="EMBL" id="RJMK01000001">
    <property type="protein sequence ID" value="RSI09480.1"/>
    <property type="molecule type" value="Genomic_DNA"/>
</dbReference>
<name>A0AAE8KAS0_STRSA</name>
<comment type="caution">
    <text evidence="1">The sequence shown here is derived from an EMBL/GenBank/DDBJ whole genome shotgun (WGS) entry which is preliminary data.</text>
</comment>
<evidence type="ECO:0000313" key="2">
    <source>
        <dbReference type="Proteomes" id="UP000272846"/>
    </source>
</evidence>
<accession>A0AAE8KAS0</accession>